<keyword evidence="6" id="KW-0813">Transport</keyword>
<protein>
    <recommendedName>
        <fullName evidence="6">Nuclear pore complex protein Nup85</fullName>
    </recommendedName>
</protein>
<dbReference type="OrthoDB" id="5422384at2759"/>
<feature type="transmembrane region" description="Helical" evidence="8">
    <location>
        <begin position="365"/>
        <end position="385"/>
    </location>
</feature>
<dbReference type="GO" id="GO:0015031">
    <property type="term" value="P:protein transport"/>
    <property type="evidence" value="ECO:0007669"/>
    <property type="project" value="UniProtKB-KW"/>
</dbReference>
<evidence type="ECO:0000256" key="4">
    <source>
        <dbReference type="ARBA" id="ARBA00022989"/>
    </source>
</evidence>
<comment type="similarity">
    <text evidence="2">Belongs to the purine-cytosine permease (2.A.39) family.</text>
</comment>
<dbReference type="GO" id="GO:0005643">
    <property type="term" value="C:nuclear pore"/>
    <property type="evidence" value="ECO:0007669"/>
    <property type="project" value="UniProtKB-SubCell"/>
</dbReference>
<evidence type="ECO:0000256" key="5">
    <source>
        <dbReference type="ARBA" id="ARBA00023136"/>
    </source>
</evidence>
<comment type="subcellular location">
    <subcellularLocation>
        <location evidence="1">Membrane</location>
        <topology evidence="1">Multi-pass membrane protein</topology>
    </subcellularLocation>
    <subcellularLocation>
        <location evidence="6">Nucleus</location>
        <location evidence="6">Nuclear pore complex</location>
    </subcellularLocation>
</comment>
<keyword evidence="6" id="KW-0811">Translocation</keyword>
<dbReference type="GO" id="GO:0005886">
    <property type="term" value="C:plasma membrane"/>
    <property type="evidence" value="ECO:0007669"/>
    <property type="project" value="TreeGrafter"/>
</dbReference>
<feature type="transmembrane region" description="Helical" evidence="8">
    <location>
        <begin position="476"/>
        <end position="501"/>
    </location>
</feature>
<comment type="function">
    <text evidence="6">Functions as a component of the nuclear pore complex (NPC).</text>
</comment>
<sequence length="1554" mass="172721">MGTRVPLENFHAAVVCFLARGQLLSSFSTMPFFPSKLRAIAELQKEKGPGEEATPSYGKWSNVHLEPTPPEQRNWSPFYHFAFQFSIAFSPTTYNIGSTLFSIGLTWWTSIIAAFVGTFLCCLVLFFNSRGPISYHVGYAVHPPYLCTQLTTPLQLPGLRPHLSRHLWHSWENIPNHLPSSAGITTPQMVAFFLTCLLQFPFAWLRPSKAGPLFVIKSALFPIAYIATMIWALAKFNGVELNLGNTETTGAALGWAFMKAINTVVSGVVPPMVNIADLARHGNRPSDIVPLTIELFLSKPAVILLGPLTTAAGWVLDEFWGPGARTLVFLGAFIQCFATIVTNVSSNAIPVGCDLSGLFPKYFTILRGMILCHLLVWPLVPWLLVNSAKNFLTFLGSYLCFITPVVAVMIVDYWISRRGNFHVPSLYRPESGAPHYFTKGFNIRAYVAGVVGVVLVISGISGAIKPGAISQTAVNVYNCGFILSFTGAAFTYYILCLIWPVQVYPQGPQENESKEWEVMVPTEGFFSDDSPLPDYIRSTMLYGEEILPVSIDKHLQHACSIMSHSMAPSTPNSRSVRTFASHQSTTPAGPPPSHLLSVASNTPAGDPPRSSRFASSYNPSKSPNRYARRAFQAPDYDDYDDEDDDAEYENEELEKDACSELPPAQPLRPAQSFGASILASSPPRGLKRSRNGEPRPQTAYANESKRRYLENKNRVRLEESDEVILQSERILSDMFARIDSQPSQRGLIFTDTAAELTKLWRASSDFATKPASVGPKSSKSFTNANYLASLLLQLHYPHTHPPRQGSSRPSRAIVPASQPQQTIPVPQALLNWLNTYHNPFEDDFDEIHLHQPSPSDHESFWDVLYAALLRGKLDRVVRLLKDAGWENAYTAEDDGATDGYTDQELDNVDEVVTQCIQILEACPGYREQDWDTKSPEWTTFRQRVRHTLEDLKSFCEGDDLGQSLGGSNIFQRSMGSSLNMSTASRKASSRVPWSIYQNLKLLYGMMLGEPDDIIMTAQDWLEGSIYLTVWWDTADEDRAANTTKGRALRQREVEIAPIETYRRRLADAFARVQEQPAEVDEQGRELNNVFIPDFTDHAQLGLACILEDNVGGAIFALRRFSILISVSVVEIAASDRWLPTVRPISRGGFAEQGFDREDLLLLSQAPTQSSPTDQDRDEILEQYAELLFERPSIGDKEGWELAINVLSRLDQDREASTRIADLLEKLELSTEETVDKVLNVCDQLGQSEQRKAIAERYADSLAENDNQAFGPALIYYARAHAEEKLKATVSHITSLCLLHSIAMPDHRLIDVKLSQLITKDRPALQHLGHIDLEAAVLLSKHLSGYATLRRFYELRDQEFNSEASNRAAGPLDRKRQAAASIFAVIKSASDCIPGGLFDQEAETVVPVDGLLALFGEALPLLGQNQRIFSQQQIFSLLAVLEDFVAAPGRIRGNAESLLSASLNAYREETSTASGPFKTQRSNLSKGSSWEMLASNSMIASREALKKGEKLQRAWDWRQGLVQGGIMANEKSVVKLVREALVREVASGWGGKLNW</sequence>
<dbReference type="PANTHER" id="PTHR30618">
    <property type="entry name" value="NCS1 FAMILY PURINE/PYRIMIDINE TRANSPORTER"/>
    <property type="match status" value="1"/>
</dbReference>
<comment type="subunit">
    <text evidence="6">Component of the nuclear pore complex (NPC).</text>
</comment>
<reference evidence="9 10" key="1">
    <citation type="submission" date="2015-07" db="EMBL/GenBank/DDBJ databases">
        <title>Comparative genomics of the Sigatoka disease complex on banana suggests a link between parallel evolutionary changes in Pseudocercospora fijiensis and Pseudocercospora eumusae and increased virulence on the banana host.</title>
        <authorList>
            <person name="Chang T.-C."/>
            <person name="Salvucci A."/>
            <person name="Crous P.W."/>
            <person name="Stergiopoulos I."/>
        </authorList>
    </citation>
    <scope>NUCLEOTIDE SEQUENCE [LARGE SCALE GENOMIC DNA]</scope>
    <source>
        <strain evidence="9 10">CBS 116634</strain>
    </source>
</reference>
<feature type="transmembrane region" description="Helical" evidence="8">
    <location>
        <begin position="327"/>
        <end position="345"/>
    </location>
</feature>
<name>A0A139HZ63_9PEZI</name>
<proteinExistence type="inferred from homology"/>
<keyword evidence="6" id="KW-0539">Nucleus</keyword>
<feature type="transmembrane region" description="Helical" evidence="8">
    <location>
        <begin position="188"/>
        <end position="205"/>
    </location>
</feature>
<dbReference type="InterPro" id="IPR001248">
    <property type="entry name" value="Pur-cyt_permease"/>
</dbReference>
<dbReference type="GO" id="GO:0015205">
    <property type="term" value="F:nucleobase transmembrane transporter activity"/>
    <property type="evidence" value="ECO:0007669"/>
    <property type="project" value="TreeGrafter"/>
</dbReference>
<feature type="transmembrane region" description="Helical" evidence="8">
    <location>
        <begin position="105"/>
        <end position="127"/>
    </location>
</feature>
<feature type="transmembrane region" description="Helical" evidence="8">
    <location>
        <begin position="214"/>
        <end position="234"/>
    </location>
</feature>
<dbReference type="Gene3D" id="1.10.4160.10">
    <property type="entry name" value="Hydantoin permease"/>
    <property type="match status" value="2"/>
</dbReference>
<dbReference type="Proteomes" id="UP000073492">
    <property type="component" value="Unassembled WGS sequence"/>
</dbReference>
<dbReference type="InterPro" id="IPR011502">
    <property type="entry name" value="Nucleoporin_Nup85"/>
</dbReference>
<dbReference type="Pfam" id="PF02133">
    <property type="entry name" value="Transp_cyt_pur"/>
    <property type="match status" value="2"/>
</dbReference>
<feature type="compositionally biased region" description="Acidic residues" evidence="7">
    <location>
        <begin position="635"/>
        <end position="654"/>
    </location>
</feature>
<dbReference type="GO" id="GO:0031965">
    <property type="term" value="C:nuclear membrane"/>
    <property type="evidence" value="ECO:0007669"/>
    <property type="project" value="UniProtKB-UniRule"/>
</dbReference>
<evidence type="ECO:0000256" key="3">
    <source>
        <dbReference type="ARBA" id="ARBA00022692"/>
    </source>
</evidence>
<dbReference type="EMBL" id="LFZO01000535">
    <property type="protein sequence ID" value="KXT07756.1"/>
    <property type="molecule type" value="Genomic_DNA"/>
</dbReference>
<evidence type="ECO:0000256" key="8">
    <source>
        <dbReference type="SAM" id="Phobius"/>
    </source>
</evidence>
<comment type="similarity">
    <text evidence="6">Belongs to the nucleoporin Nup85 family.</text>
</comment>
<dbReference type="PANTHER" id="PTHR30618:SF0">
    <property type="entry name" value="PURINE-URACIL PERMEASE NCS1"/>
    <property type="match status" value="1"/>
</dbReference>
<keyword evidence="4 8" id="KW-1133">Transmembrane helix</keyword>
<gene>
    <name evidence="9" type="ORF">AC579_1058</name>
</gene>
<feature type="transmembrane region" description="Helical" evidence="8">
    <location>
        <begin position="392"/>
        <end position="415"/>
    </location>
</feature>
<evidence type="ECO:0000313" key="9">
    <source>
        <dbReference type="EMBL" id="KXT07756.1"/>
    </source>
</evidence>
<evidence type="ECO:0000256" key="2">
    <source>
        <dbReference type="ARBA" id="ARBA00008974"/>
    </source>
</evidence>
<keyword evidence="3 8" id="KW-0812">Transmembrane</keyword>
<organism evidence="9 10">
    <name type="scientific">Pseudocercospora musae</name>
    <dbReference type="NCBI Taxonomy" id="113226"/>
    <lineage>
        <taxon>Eukaryota</taxon>
        <taxon>Fungi</taxon>
        <taxon>Dikarya</taxon>
        <taxon>Ascomycota</taxon>
        <taxon>Pezizomycotina</taxon>
        <taxon>Dothideomycetes</taxon>
        <taxon>Dothideomycetidae</taxon>
        <taxon>Mycosphaerellales</taxon>
        <taxon>Mycosphaerellaceae</taxon>
        <taxon>Pseudocercospora</taxon>
    </lineage>
</organism>
<feature type="transmembrane region" description="Helical" evidence="8">
    <location>
        <begin position="443"/>
        <end position="464"/>
    </location>
</feature>
<comment type="caution">
    <text evidence="9">The sequence shown here is derived from an EMBL/GenBank/DDBJ whole genome shotgun (WGS) entry which is preliminary data.</text>
</comment>
<dbReference type="Pfam" id="PF07575">
    <property type="entry name" value="Nucleopor_Nup85"/>
    <property type="match status" value="2"/>
</dbReference>
<evidence type="ECO:0000256" key="1">
    <source>
        <dbReference type="ARBA" id="ARBA00004141"/>
    </source>
</evidence>
<keyword evidence="6" id="KW-0906">Nuclear pore complex</keyword>
<evidence type="ECO:0000256" key="6">
    <source>
        <dbReference type="RuleBase" id="RU365073"/>
    </source>
</evidence>
<evidence type="ECO:0000313" key="10">
    <source>
        <dbReference type="Proteomes" id="UP000073492"/>
    </source>
</evidence>
<feature type="compositionally biased region" description="Polar residues" evidence="7">
    <location>
        <begin position="566"/>
        <end position="587"/>
    </location>
</feature>
<dbReference type="InterPro" id="IPR045225">
    <property type="entry name" value="Uracil/uridine/allantoin_perm"/>
</dbReference>
<feature type="compositionally biased region" description="Polar residues" evidence="7">
    <location>
        <begin position="612"/>
        <end position="623"/>
    </location>
</feature>
<keyword evidence="6" id="KW-0509">mRNA transport</keyword>
<dbReference type="GO" id="GO:0051028">
    <property type="term" value="P:mRNA transport"/>
    <property type="evidence" value="ECO:0007669"/>
    <property type="project" value="UniProtKB-KW"/>
</dbReference>
<keyword evidence="5 6" id="KW-0472">Membrane</keyword>
<feature type="region of interest" description="Disordered" evidence="7">
    <location>
        <begin position="566"/>
        <end position="701"/>
    </location>
</feature>
<keyword evidence="6" id="KW-0653">Protein transport</keyword>
<keyword evidence="10" id="KW-1185">Reference proteome</keyword>
<accession>A0A139HZ63</accession>
<evidence type="ECO:0000256" key="7">
    <source>
        <dbReference type="SAM" id="MobiDB-lite"/>
    </source>
</evidence>